<dbReference type="FunCoup" id="D3AWX7">
    <property type="interactions" value="171"/>
</dbReference>
<dbReference type="InterPro" id="IPR011333">
    <property type="entry name" value="SKP1/BTB/POZ_sf"/>
</dbReference>
<comment type="caution">
    <text evidence="2">The sequence shown here is derived from an EMBL/GenBank/DDBJ whole genome shotgun (WGS) entry which is preliminary data.</text>
</comment>
<evidence type="ECO:0000313" key="2">
    <source>
        <dbReference type="EMBL" id="EFA86800.1"/>
    </source>
</evidence>
<dbReference type="PROSITE" id="PS50097">
    <property type="entry name" value="BTB"/>
    <property type="match status" value="1"/>
</dbReference>
<dbReference type="GeneID" id="31356137"/>
<dbReference type="PANTHER" id="PTHR11145:SF8">
    <property type="entry name" value="RE57120P"/>
    <property type="match status" value="1"/>
</dbReference>
<dbReference type="SMART" id="SM00225">
    <property type="entry name" value="BTB"/>
    <property type="match status" value="1"/>
</dbReference>
<feature type="domain" description="BTB" evidence="1">
    <location>
        <begin position="8"/>
        <end position="76"/>
    </location>
</feature>
<dbReference type="InterPro" id="IPR003131">
    <property type="entry name" value="T1-type_BTB"/>
</dbReference>
<sequence length="482" mass="55019">MEKIMTNNIVKLNVGGSKYTTTKDSLNSQSTFFRALLNGDCGNATDSDGHYFIDRDGDLFGDILSYLRTGHFNINQYTRGQLGRFLVEADFYGIRPLAELLDPVNHGGGEYFITNIETLDSNITWTVSKANILVIAYENRNVQVWVYKGLTYHWILMNQLELPFEQLNGMGMSISKNSYNEVNNIIICAFSNSKELQIWKLKVDHLLYKSTITLCHMIVIDHFIHFSHFLVNGHYLALLSKVGKMTIMEVGQDNVGTSIPMKMFNVNRLIYVVADIDNFLYIGCEDGVIMELKQNLRDNWDWSLDEVYRISKVVFNVTNYVSEAIVQKEKKRLSDPSPIEDDPEMVSVGNLQRNVPQSEHASVITAISLIHIQQMNNHRMAMAMGMLDGTVYLAFRNTRRTDPYVFGASQQVTSRADPIEKILITGGNEVNTYGGVEPNMNDLSYMLITIHENNMIYCWELRPIDNLFGPQIKPEKKKKNNN</sequence>
<organism evidence="2 3">
    <name type="scientific">Heterostelium pallidum (strain ATCC 26659 / Pp 5 / PN500)</name>
    <name type="common">Cellular slime mold</name>
    <name type="synonym">Polysphondylium pallidum</name>
    <dbReference type="NCBI Taxonomy" id="670386"/>
    <lineage>
        <taxon>Eukaryota</taxon>
        <taxon>Amoebozoa</taxon>
        <taxon>Evosea</taxon>
        <taxon>Eumycetozoa</taxon>
        <taxon>Dictyostelia</taxon>
        <taxon>Acytosteliales</taxon>
        <taxon>Acytosteliaceae</taxon>
        <taxon>Heterostelium</taxon>
    </lineage>
</organism>
<dbReference type="RefSeq" id="XP_020438903.1">
    <property type="nucleotide sequence ID" value="XM_020571629.1"/>
</dbReference>
<keyword evidence="3" id="KW-1185">Reference proteome</keyword>
<dbReference type="GO" id="GO:0051260">
    <property type="term" value="P:protein homooligomerization"/>
    <property type="evidence" value="ECO:0007669"/>
    <property type="project" value="InterPro"/>
</dbReference>
<dbReference type="InParanoid" id="D3AWX7"/>
<gene>
    <name evidence="2" type="ORF">PPL_00605</name>
</gene>
<reference evidence="2 3" key="1">
    <citation type="journal article" date="2011" name="Genome Res.">
        <title>Phylogeny-wide analysis of social amoeba genomes highlights ancient origins for complex intercellular communication.</title>
        <authorList>
            <person name="Heidel A.J."/>
            <person name="Lawal H.M."/>
            <person name="Felder M."/>
            <person name="Schilde C."/>
            <person name="Helps N.R."/>
            <person name="Tunggal B."/>
            <person name="Rivero F."/>
            <person name="John U."/>
            <person name="Schleicher M."/>
            <person name="Eichinger L."/>
            <person name="Platzer M."/>
            <person name="Noegel A.A."/>
            <person name="Schaap P."/>
            <person name="Gloeckner G."/>
        </authorList>
    </citation>
    <scope>NUCLEOTIDE SEQUENCE [LARGE SCALE GENOMIC DNA]</scope>
    <source>
        <strain evidence="3">ATCC 26659 / Pp 5 / PN500</strain>
    </source>
</reference>
<name>D3AWX7_HETP5</name>
<dbReference type="SUPFAM" id="SSF54695">
    <property type="entry name" value="POZ domain"/>
    <property type="match status" value="1"/>
</dbReference>
<dbReference type="PANTHER" id="PTHR11145">
    <property type="entry name" value="BTB/POZ DOMAIN-CONTAINING ADAPTER FOR CUL3-MEDIATED RHOA DEGRADATION PROTEIN FAMILY MEMBER"/>
    <property type="match status" value="1"/>
</dbReference>
<evidence type="ECO:0000313" key="3">
    <source>
        <dbReference type="Proteomes" id="UP000001396"/>
    </source>
</evidence>
<dbReference type="SUPFAM" id="SSF50978">
    <property type="entry name" value="WD40 repeat-like"/>
    <property type="match status" value="1"/>
</dbReference>
<dbReference type="AlphaFoldDB" id="D3AWX7"/>
<accession>D3AWX7</accession>
<dbReference type="InterPro" id="IPR036322">
    <property type="entry name" value="WD40_repeat_dom_sf"/>
</dbReference>
<proteinExistence type="predicted"/>
<protein>
    <recommendedName>
        <fullName evidence="1">BTB domain-containing protein</fullName>
    </recommendedName>
</protein>
<dbReference type="Gene3D" id="3.30.710.10">
    <property type="entry name" value="Potassium Channel Kv1.1, Chain A"/>
    <property type="match status" value="1"/>
</dbReference>
<dbReference type="Pfam" id="PF02214">
    <property type="entry name" value="BTB_2"/>
    <property type="match status" value="1"/>
</dbReference>
<evidence type="ECO:0000259" key="1">
    <source>
        <dbReference type="PROSITE" id="PS50097"/>
    </source>
</evidence>
<dbReference type="InterPro" id="IPR000210">
    <property type="entry name" value="BTB/POZ_dom"/>
</dbReference>
<dbReference type="Proteomes" id="UP000001396">
    <property type="component" value="Unassembled WGS sequence"/>
</dbReference>
<dbReference type="CDD" id="cd18316">
    <property type="entry name" value="BTB_POZ_KCTD-like"/>
    <property type="match status" value="1"/>
</dbReference>
<dbReference type="STRING" id="670386.D3AWX7"/>
<dbReference type="InterPro" id="IPR045068">
    <property type="entry name" value="BACURD1-3"/>
</dbReference>
<dbReference type="EMBL" id="ADBJ01000002">
    <property type="protein sequence ID" value="EFA86800.1"/>
    <property type="molecule type" value="Genomic_DNA"/>
</dbReference>